<dbReference type="OrthoDB" id="10496026at2759"/>
<feature type="compositionally biased region" description="Basic and acidic residues" evidence="1">
    <location>
        <begin position="184"/>
        <end position="193"/>
    </location>
</feature>
<proteinExistence type="predicted"/>
<feature type="compositionally biased region" description="Polar residues" evidence="1">
    <location>
        <begin position="11"/>
        <end position="20"/>
    </location>
</feature>
<name>A0A8K0RA73_9PLEO</name>
<evidence type="ECO:0000256" key="1">
    <source>
        <dbReference type="SAM" id="MobiDB-lite"/>
    </source>
</evidence>
<organism evidence="2 3">
    <name type="scientific">Paraphoma chrysanthemicola</name>
    <dbReference type="NCBI Taxonomy" id="798071"/>
    <lineage>
        <taxon>Eukaryota</taxon>
        <taxon>Fungi</taxon>
        <taxon>Dikarya</taxon>
        <taxon>Ascomycota</taxon>
        <taxon>Pezizomycotina</taxon>
        <taxon>Dothideomycetes</taxon>
        <taxon>Pleosporomycetidae</taxon>
        <taxon>Pleosporales</taxon>
        <taxon>Pleosporineae</taxon>
        <taxon>Phaeosphaeriaceae</taxon>
        <taxon>Paraphoma</taxon>
    </lineage>
</organism>
<feature type="region of interest" description="Disordered" evidence="1">
    <location>
        <begin position="57"/>
        <end position="86"/>
    </location>
</feature>
<feature type="compositionally biased region" description="Low complexity" evidence="1">
    <location>
        <begin position="71"/>
        <end position="83"/>
    </location>
</feature>
<dbReference type="Proteomes" id="UP000813461">
    <property type="component" value="Unassembled WGS sequence"/>
</dbReference>
<accession>A0A8K0RA73</accession>
<dbReference type="AlphaFoldDB" id="A0A8K0RA73"/>
<reference evidence="2" key="1">
    <citation type="journal article" date="2021" name="Nat. Commun.">
        <title>Genetic determinants of endophytism in the Arabidopsis root mycobiome.</title>
        <authorList>
            <person name="Mesny F."/>
            <person name="Miyauchi S."/>
            <person name="Thiergart T."/>
            <person name="Pickel B."/>
            <person name="Atanasova L."/>
            <person name="Karlsson M."/>
            <person name="Huettel B."/>
            <person name="Barry K.W."/>
            <person name="Haridas S."/>
            <person name="Chen C."/>
            <person name="Bauer D."/>
            <person name="Andreopoulos W."/>
            <person name="Pangilinan J."/>
            <person name="LaButti K."/>
            <person name="Riley R."/>
            <person name="Lipzen A."/>
            <person name="Clum A."/>
            <person name="Drula E."/>
            <person name="Henrissat B."/>
            <person name="Kohler A."/>
            <person name="Grigoriev I.V."/>
            <person name="Martin F.M."/>
            <person name="Hacquard S."/>
        </authorList>
    </citation>
    <scope>NUCLEOTIDE SEQUENCE</scope>
    <source>
        <strain evidence="2">MPI-SDFR-AT-0120</strain>
    </source>
</reference>
<feature type="compositionally biased region" description="Polar residues" evidence="1">
    <location>
        <begin position="57"/>
        <end position="70"/>
    </location>
</feature>
<feature type="compositionally biased region" description="Basic residues" evidence="1">
    <location>
        <begin position="194"/>
        <end position="205"/>
    </location>
</feature>
<feature type="region of interest" description="Disordered" evidence="1">
    <location>
        <begin position="1"/>
        <end position="20"/>
    </location>
</feature>
<protein>
    <submittedName>
        <fullName evidence="2">Uncharacterized protein</fullName>
    </submittedName>
</protein>
<gene>
    <name evidence="2" type="ORF">FB567DRAFT_589166</name>
</gene>
<comment type="caution">
    <text evidence="2">The sequence shown here is derived from an EMBL/GenBank/DDBJ whole genome shotgun (WGS) entry which is preliminary data.</text>
</comment>
<feature type="region of interest" description="Disordered" evidence="1">
    <location>
        <begin position="143"/>
        <end position="205"/>
    </location>
</feature>
<evidence type="ECO:0000313" key="2">
    <source>
        <dbReference type="EMBL" id="KAH7091271.1"/>
    </source>
</evidence>
<evidence type="ECO:0000313" key="3">
    <source>
        <dbReference type="Proteomes" id="UP000813461"/>
    </source>
</evidence>
<keyword evidence="3" id="KW-1185">Reference proteome</keyword>
<dbReference type="EMBL" id="JAGMVJ010000004">
    <property type="protein sequence ID" value="KAH7091271.1"/>
    <property type="molecule type" value="Genomic_DNA"/>
</dbReference>
<sequence length="205" mass="22452">MTKLPSLAPDINSNSTPSSTLLANLDDQIRRLDLKITYLTNNKCILEQARAFISFHTANNPTDPQSPSNDTYTRPYTPTRRPPSNLRREAIVRNALERDRAVSPQRTAGLLASEDFEAAFESNAPGSRDAGEVREARMFVENNGSLSLPDGEGASGSSASVPPLLRSDAVGTVGARGKRATKRKFQEHAGKTREAKRRKSNPYDL</sequence>